<dbReference type="Proteomes" id="UP000598467">
    <property type="component" value="Unassembled WGS sequence"/>
</dbReference>
<dbReference type="Gene3D" id="1.20.1050.10">
    <property type="match status" value="1"/>
</dbReference>
<evidence type="ECO:0000256" key="2">
    <source>
        <dbReference type="ARBA" id="ARBA00022679"/>
    </source>
</evidence>
<feature type="domain" description="GST N-terminal" evidence="4">
    <location>
        <begin position="3"/>
        <end position="81"/>
    </location>
</feature>
<evidence type="ECO:0000313" key="6">
    <source>
        <dbReference type="EMBL" id="MBD1546045.1"/>
    </source>
</evidence>
<dbReference type="Gene3D" id="3.40.30.10">
    <property type="entry name" value="Glutaredoxin"/>
    <property type="match status" value="1"/>
</dbReference>
<dbReference type="Pfam" id="PF13417">
    <property type="entry name" value="GST_N_3"/>
    <property type="match status" value="1"/>
</dbReference>
<dbReference type="SFLD" id="SFLDS00019">
    <property type="entry name" value="Glutathione_Transferase_(cytos"/>
    <property type="match status" value="1"/>
</dbReference>
<organism evidence="6 7">
    <name type="scientific">Roseibium aggregatum</name>
    <dbReference type="NCBI Taxonomy" id="187304"/>
    <lineage>
        <taxon>Bacteria</taxon>
        <taxon>Pseudomonadati</taxon>
        <taxon>Pseudomonadota</taxon>
        <taxon>Alphaproteobacteria</taxon>
        <taxon>Hyphomicrobiales</taxon>
        <taxon>Stappiaceae</taxon>
        <taxon>Roseibium</taxon>
    </lineage>
</organism>
<dbReference type="RefSeq" id="WP_190290723.1">
    <property type="nucleotide sequence ID" value="NZ_JABFCZ010000007.1"/>
</dbReference>
<keyword evidence="2" id="KW-0808">Transferase</keyword>
<dbReference type="SUPFAM" id="SSF47616">
    <property type="entry name" value="GST C-terminal domain-like"/>
    <property type="match status" value="1"/>
</dbReference>
<dbReference type="PANTHER" id="PTHR43968">
    <property type="match status" value="1"/>
</dbReference>
<accession>A0A926NXS8</accession>
<dbReference type="InterPro" id="IPR036282">
    <property type="entry name" value="Glutathione-S-Trfase_C_sf"/>
</dbReference>
<evidence type="ECO:0000259" key="4">
    <source>
        <dbReference type="PROSITE" id="PS50404"/>
    </source>
</evidence>
<dbReference type="InterPro" id="IPR010987">
    <property type="entry name" value="Glutathione-S-Trfase_C-like"/>
</dbReference>
<dbReference type="CDD" id="cd00570">
    <property type="entry name" value="GST_N_family"/>
    <property type="match status" value="1"/>
</dbReference>
<dbReference type="EMBL" id="JABFCZ010000007">
    <property type="protein sequence ID" value="MBD1546045.1"/>
    <property type="molecule type" value="Genomic_DNA"/>
</dbReference>
<dbReference type="PROSITE" id="PS50404">
    <property type="entry name" value="GST_NTER"/>
    <property type="match status" value="1"/>
</dbReference>
<dbReference type="SFLD" id="SFLDG00358">
    <property type="entry name" value="Main_(cytGST)"/>
    <property type="match status" value="1"/>
</dbReference>
<dbReference type="InterPro" id="IPR004045">
    <property type="entry name" value="Glutathione_S-Trfase_N"/>
</dbReference>
<gene>
    <name evidence="6" type="ORF">HK439_07220</name>
</gene>
<dbReference type="InterPro" id="IPR036249">
    <property type="entry name" value="Thioredoxin-like_sf"/>
</dbReference>
<dbReference type="InterPro" id="IPR045073">
    <property type="entry name" value="Omega/Tau-like"/>
</dbReference>
<evidence type="ECO:0000256" key="3">
    <source>
        <dbReference type="ARBA" id="ARBA00047960"/>
    </source>
</evidence>
<dbReference type="InterPro" id="IPR040079">
    <property type="entry name" value="Glutathione_S-Trfase"/>
</dbReference>
<dbReference type="EC" id="2.5.1.18" evidence="1"/>
<sequence>MTSDLTLVSHSLCPYVQRAAIALAEKGVPFERVTIDLSDKPDWFRKVSPLGKVPLLKTGETYLFESAPILEYLEDSQPRPLHPRDPVARARHRAYIEFGSQVLNGIGALYDAADRQGFEEKAAALREKFLHLEQELDGEGPFFSGPDFSLVDATFGPVFRYFDVFDRLGRFGILDGLEKVGRWRDNLAKRRSVVEAVAADYPADLTRFLKRRQSWISGLI</sequence>
<reference evidence="6" key="1">
    <citation type="submission" date="2020-05" db="EMBL/GenBank/DDBJ databases">
        <title>Identification of trans-AT polyketide cluster in two marine bacteria, producers of a novel glutaramide-containing polyketide sesbanimide D and analogs.</title>
        <authorList>
            <person name="Kacar D."/>
            <person name="Rodriguez P."/>
            <person name="Canedo L."/>
            <person name="Gonzalez E."/>
            <person name="Galan B."/>
            <person name="De La Calle F."/>
            <person name="Garcia J.L."/>
        </authorList>
    </citation>
    <scope>NUCLEOTIDE SEQUENCE</scope>
    <source>
        <strain evidence="6">PHM038</strain>
    </source>
</reference>
<evidence type="ECO:0000256" key="1">
    <source>
        <dbReference type="ARBA" id="ARBA00012452"/>
    </source>
</evidence>
<dbReference type="GO" id="GO:0005737">
    <property type="term" value="C:cytoplasm"/>
    <property type="evidence" value="ECO:0007669"/>
    <property type="project" value="TreeGrafter"/>
</dbReference>
<dbReference type="AlphaFoldDB" id="A0A926NXS8"/>
<evidence type="ECO:0000313" key="7">
    <source>
        <dbReference type="Proteomes" id="UP000598467"/>
    </source>
</evidence>
<dbReference type="Pfam" id="PF13410">
    <property type="entry name" value="GST_C_2"/>
    <property type="match status" value="1"/>
</dbReference>
<dbReference type="SUPFAM" id="SSF52833">
    <property type="entry name" value="Thioredoxin-like"/>
    <property type="match status" value="1"/>
</dbReference>
<proteinExistence type="predicted"/>
<protein>
    <recommendedName>
        <fullName evidence="1">glutathione transferase</fullName>
        <ecNumber evidence="1">2.5.1.18</ecNumber>
    </recommendedName>
</protein>
<feature type="domain" description="GST C-terminal" evidence="5">
    <location>
        <begin position="85"/>
        <end position="208"/>
    </location>
</feature>
<dbReference type="SFLD" id="SFLDG01152">
    <property type="entry name" value="Main.3:_Omega-_and_Tau-like"/>
    <property type="match status" value="1"/>
</dbReference>
<name>A0A926NXS8_9HYPH</name>
<dbReference type="GO" id="GO:0004364">
    <property type="term" value="F:glutathione transferase activity"/>
    <property type="evidence" value="ECO:0007669"/>
    <property type="project" value="UniProtKB-EC"/>
</dbReference>
<evidence type="ECO:0000259" key="5">
    <source>
        <dbReference type="PROSITE" id="PS50405"/>
    </source>
</evidence>
<comment type="caution">
    <text evidence="6">The sequence shown here is derived from an EMBL/GenBank/DDBJ whole genome shotgun (WGS) entry which is preliminary data.</text>
</comment>
<dbReference type="PANTHER" id="PTHR43968:SF6">
    <property type="entry name" value="GLUTATHIONE S-TRANSFERASE OMEGA"/>
    <property type="match status" value="1"/>
</dbReference>
<comment type="catalytic activity">
    <reaction evidence="3">
        <text>RX + glutathione = an S-substituted glutathione + a halide anion + H(+)</text>
        <dbReference type="Rhea" id="RHEA:16437"/>
        <dbReference type="ChEBI" id="CHEBI:15378"/>
        <dbReference type="ChEBI" id="CHEBI:16042"/>
        <dbReference type="ChEBI" id="CHEBI:17792"/>
        <dbReference type="ChEBI" id="CHEBI:57925"/>
        <dbReference type="ChEBI" id="CHEBI:90779"/>
        <dbReference type="EC" id="2.5.1.18"/>
    </reaction>
</comment>
<dbReference type="InterPro" id="IPR050983">
    <property type="entry name" value="GST_Omega/HSP26"/>
</dbReference>
<dbReference type="PROSITE" id="PS50405">
    <property type="entry name" value="GST_CTER"/>
    <property type="match status" value="1"/>
</dbReference>